<keyword evidence="2" id="KW-1185">Reference proteome</keyword>
<gene>
    <name evidence="1" type="ORF">SIL87_01450</name>
</gene>
<accession>A0AAW9DLG4</accession>
<evidence type="ECO:0000313" key="2">
    <source>
        <dbReference type="Proteomes" id="UP001279553"/>
    </source>
</evidence>
<dbReference type="Proteomes" id="UP001279553">
    <property type="component" value="Unassembled WGS sequence"/>
</dbReference>
<dbReference type="AlphaFoldDB" id="A0AAW9DLG4"/>
<dbReference type="RefSeq" id="WP_319612507.1">
    <property type="nucleotide sequence ID" value="NZ_JAWXYB010000006.1"/>
</dbReference>
<dbReference type="EMBL" id="JAWXYB010000006">
    <property type="protein sequence ID" value="MDX5929432.1"/>
    <property type="molecule type" value="Genomic_DNA"/>
</dbReference>
<organism evidence="1 2">
    <name type="scientific">Acidiphilium acidophilum</name>
    <name type="common">Thiobacillus acidophilus</name>
    <dbReference type="NCBI Taxonomy" id="76588"/>
    <lineage>
        <taxon>Bacteria</taxon>
        <taxon>Pseudomonadati</taxon>
        <taxon>Pseudomonadota</taxon>
        <taxon>Alphaproteobacteria</taxon>
        <taxon>Acetobacterales</taxon>
        <taxon>Acidocellaceae</taxon>
        <taxon>Acidiphilium</taxon>
    </lineage>
</organism>
<comment type="caution">
    <text evidence="1">The sequence shown here is derived from an EMBL/GenBank/DDBJ whole genome shotgun (WGS) entry which is preliminary data.</text>
</comment>
<protein>
    <recommendedName>
        <fullName evidence="3">WGR domain-containing protein</fullName>
    </recommendedName>
</protein>
<evidence type="ECO:0008006" key="3">
    <source>
        <dbReference type="Google" id="ProtNLM"/>
    </source>
</evidence>
<reference evidence="1 2" key="1">
    <citation type="submission" date="2023-11" db="EMBL/GenBank/DDBJ databases">
        <title>MicrobeMod: A computational toolkit for identifying prokaryotic methylation and restriction-modification with nanopore sequencing.</title>
        <authorList>
            <person name="Crits-Christoph A."/>
            <person name="Kang S.C."/>
            <person name="Lee H."/>
            <person name="Ostrov N."/>
        </authorList>
    </citation>
    <scope>NUCLEOTIDE SEQUENCE [LARGE SCALE GENOMIC DNA]</scope>
    <source>
        <strain evidence="1 2">DSMZ 700</strain>
    </source>
</reference>
<name>A0AAW9DLG4_ACIAO</name>
<proteinExistence type="predicted"/>
<evidence type="ECO:0000313" key="1">
    <source>
        <dbReference type="EMBL" id="MDX5929432.1"/>
    </source>
</evidence>
<sequence>MAKIKARITNNGRVGGFTAEIMINGEWKRINRYIGGGLVSFDSREQALKAIRRECKKVAA</sequence>